<dbReference type="PANTHER" id="PTHR13135:SF0">
    <property type="entry name" value="PHOSPHORYLATED ADAPTER RNA EXPORT PROTEIN"/>
    <property type="match status" value="1"/>
</dbReference>
<dbReference type="GO" id="GO:0005737">
    <property type="term" value="C:cytoplasm"/>
    <property type="evidence" value="ECO:0007669"/>
    <property type="project" value="UniProtKB-SubCell"/>
</dbReference>
<dbReference type="EMBL" id="JASPKZ010010672">
    <property type="protein sequence ID" value="KAJ9573917.1"/>
    <property type="molecule type" value="Genomic_DNA"/>
</dbReference>
<keyword evidence="8" id="KW-0653">Protein transport</keyword>
<dbReference type="AlphaFoldDB" id="A0AAD7Z5A9"/>
<dbReference type="Gene3D" id="1.10.10.1440">
    <property type="entry name" value="PHAX RNA-binding domain"/>
    <property type="match status" value="1"/>
</dbReference>
<evidence type="ECO:0000256" key="10">
    <source>
        <dbReference type="ARBA" id="ARBA00030834"/>
    </source>
</evidence>
<feature type="region of interest" description="Disordered" evidence="11">
    <location>
        <begin position="331"/>
        <end position="374"/>
    </location>
</feature>
<dbReference type="FunFam" id="1.10.10.1440:FF:000001">
    <property type="entry name" value="phosphorylated adapter RNA export protein-like"/>
    <property type="match status" value="1"/>
</dbReference>
<dbReference type="PANTHER" id="PTHR13135">
    <property type="entry name" value="CYTOSOLIC RESINIFERATOXIN BINDING PROTEIN RBP-26"/>
    <property type="match status" value="1"/>
</dbReference>
<feature type="compositionally biased region" description="Acidic residues" evidence="11">
    <location>
        <begin position="1"/>
        <end position="13"/>
    </location>
</feature>
<dbReference type="GO" id="GO:0005634">
    <property type="term" value="C:nucleus"/>
    <property type="evidence" value="ECO:0007669"/>
    <property type="project" value="UniProtKB-SubCell"/>
</dbReference>
<evidence type="ECO:0000256" key="9">
    <source>
        <dbReference type="ARBA" id="ARBA00023242"/>
    </source>
</evidence>
<evidence type="ECO:0000256" key="7">
    <source>
        <dbReference type="ARBA" id="ARBA00022884"/>
    </source>
</evidence>
<evidence type="ECO:0000256" key="11">
    <source>
        <dbReference type="SAM" id="MobiDB-lite"/>
    </source>
</evidence>
<evidence type="ECO:0000256" key="4">
    <source>
        <dbReference type="ARBA" id="ARBA00016856"/>
    </source>
</evidence>
<evidence type="ECO:0000256" key="3">
    <source>
        <dbReference type="ARBA" id="ARBA00006094"/>
    </source>
</evidence>
<dbReference type="GO" id="GO:0003723">
    <property type="term" value="F:RNA binding"/>
    <property type="evidence" value="ECO:0007669"/>
    <property type="project" value="UniProtKB-KW"/>
</dbReference>
<comment type="caution">
    <text evidence="13">The sequence shown here is derived from an EMBL/GenBank/DDBJ whole genome shotgun (WGS) entry which is preliminary data.</text>
</comment>
<evidence type="ECO:0000313" key="14">
    <source>
        <dbReference type="Proteomes" id="UP001233999"/>
    </source>
</evidence>
<dbReference type="Pfam" id="PF10258">
    <property type="entry name" value="PHAX_RNA-bd"/>
    <property type="match status" value="1"/>
</dbReference>
<gene>
    <name evidence="13" type="ORF">L9F63_008716</name>
</gene>
<keyword evidence="14" id="KW-1185">Reference proteome</keyword>
<evidence type="ECO:0000313" key="13">
    <source>
        <dbReference type="EMBL" id="KAJ9573917.1"/>
    </source>
</evidence>
<comment type="subcellular location">
    <subcellularLocation>
        <location evidence="2">Cytoplasm</location>
    </subcellularLocation>
    <subcellularLocation>
        <location evidence="1">Nucleus</location>
    </subcellularLocation>
</comment>
<keyword evidence="9" id="KW-0539">Nucleus</keyword>
<feature type="compositionally biased region" description="Polar residues" evidence="11">
    <location>
        <begin position="364"/>
        <end position="374"/>
    </location>
</feature>
<feature type="domain" description="Phosphorylated adapter RNA export protein RNA-binding" evidence="12">
    <location>
        <begin position="195"/>
        <end position="278"/>
    </location>
</feature>
<sequence length="391" mass="44333">MMDEEVDIEDGEIVDYTPNPRPIVSGPVLTTDMGYSDNSADENDSVDSNSGNDSDSPNFRAVKPKKKLMSVKPVQKTNRNKKYNMWSSELQESALTEELVNCDVRPKDLDRSRDVESYDYRLAYKMEDQQDQSGGDLECEPRESWRGLKRRYEDRGSVKLRLGPRPTNGDEFDARGSPRNIFDLNVTMENTNEEVASDIANKLCEEKDDLILKVVEVLGKQKAVDIFRETKKIEENGGLMVLNNSRRRTPGGVFLLLVKKDNDVQQDKLNMIFQDDKKKRGSGRRISLSQSRKAKTEELRRSLSADGLLGERDLPALLNRADLQLEQHNKHIETDGETAVTNPPPSPATDGRENSSDGVPELSEQFTNRQLNSYNDEDDFLDVTCDNMDVF</sequence>
<protein>
    <recommendedName>
        <fullName evidence="4">Phosphorylated adapter RNA export protein</fullName>
    </recommendedName>
    <alternativeName>
        <fullName evidence="10">RNA U small nuclear RNA export adapter protein</fullName>
    </alternativeName>
</protein>
<keyword evidence="7" id="KW-0694">RNA-binding</keyword>
<evidence type="ECO:0000256" key="2">
    <source>
        <dbReference type="ARBA" id="ARBA00004496"/>
    </source>
</evidence>
<feature type="compositionally biased region" description="Low complexity" evidence="11">
    <location>
        <begin position="46"/>
        <end position="58"/>
    </location>
</feature>
<keyword evidence="6" id="KW-0963">Cytoplasm</keyword>
<evidence type="ECO:0000256" key="1">
    <source>
        <dbReference type="ARBA" id="ARBA00004123"/>
    </source>
</evidence>
<organism evidence="13 14">
    <name type="scientific">Diploptera punctata</name>
    <name type="common">Pacific beetle cockroach</name>
    <dbReference type="NCBI Taxonomy" id="6984"/>
    <lineage>
        <taxon>Eukaryota</taxon>
        <taxon>Metazoa</taxon>
        <taxon>Ecdysozoa</taxon>
        <taxon>Arthropoda</taxon>
        <taxon>Hexapoda</taxon>
        <taxon>Insecta</taxon>
        <taxon>Pterygota</taxon>
        <taxon>Neoptera</taxon>
        <taxon>Polyneoptera</taxon>
        <taxon>Dictyoptera</taxon>
        <taxon>Blattodea</taxon>
        <taxon>Blaberoidea</taxon>
        <taxon>Blaberidae</taxon>
        <taxon>Diplopterinae</taxon>
        <taxon>Diploptera</taxon>
    </lineage>
</organism>
<dbReference type="InterPro" id="IPR038092">
    <property type="entry name" value="PHAX_RNA-binding_sf"/>
</dbReference>
<evidence type="ECO:0000259" key="12">
    <source>
        <dbReference type="Pfam" id="PF10258"/>
    </source>
</evidence>
<dbReference type="InterPro" id="IPR039047">
    <property type="entry name" value="PHAX"/>
</dbReference>
<evidence type="ECO:0000256" key="8">
    <source>
        <dbReference type="ARBA" id="ARBA00022927"/>
    </source>
</evidence>
<keyword evidence="5" id="KW-0813">Transport</keyword>
<dbReference type="Proteomes" id="UP001233999">
    <property type="component" value="Unassembled WGS sequence"/>
</dbReference>
<evidence type="ECO:0000256" key="6">
    <source>
        <dbReference type="ARBA" id="ARBA00022490"/>
    </source>
</evidence>
<dbReference type="GO" id="GO:0015031">
    <property type="term" value="P:protein transport"/>
    <property type="evidence" value="ECO:0007669"/>
    <property type="project" value="UniProtKB-KW"/>
</dbReference>
<feature type="region of interest" description="Disordered" evidence="11">
    <location>
        <begin position="274"/>
        <end position="301"/>
    </location>
</feature>
<proteinExistence type="inferred from homology"/>
<accession>A0AAD7Z5A9</accession>
<feature type="region of interest" description="Disordered" evidence="11">
    <location>
        <begin position="1"/>
        <end position="80"/>
    </location>
</feature>
<reference evidence="13" key="1">
    <citation type="journal article" date="2023" name="IScience">
        <title>Live-bearing cockroach genome reveals convergent evolutionary mechanisms linked to viviparity in insects and beyond.</title>
        <authorList>
            <person name="Fouks B."/>
            <person name="Harrison M.C."/>
            <person name="Mikhailova A.A."/>
            <person name="Marchal E."/>
            <person name="English S."/>
            <person name="Carruthers M."/>
            <person name="Jennings E.C."/>
            <person name="Chiamaka E.L."/>
            <person name="Frigard R.A."/>
            <person name="Pippel M."/>
            <person name="Attardo G.M."/>
            <person name="Benoit J.B."/>
            <person name="Bornberg-Bauer E."/>
            <person name="Tobe S.S."/>
        </authorList>
    </citation>
    <scope>NUCLEOTIDE SEQUENCE</scope>
    <source>
        <strain evidence="13">Stay&amp;Tobe</strain>
    </source>
</reference>
<comment type="similarity">
    <text evidence="3">Belongs to the PHAX family.</text>
</comment>
<dbReference type="GO" id="GO:0006408">
    <property type="term" value="P:snRNA export from nucleus"/>
    <property type="evidence" value="ECO:0007669"/>
    <property type="project" value="InterPro"/>
</dbReference>
<reference evidence="13" key="2">
    <citation type="submission" date="2023-05" db="EMBL/GenBank/DDBJ databases">
        <authorList>
            <person name="Fouks B."/>
        </authorList>
    </citation>
    <scope>NUCLEOTIDE SEQUENCE</scope>
    <source>
        <strain evidence="13">Stay&amp;Tobe</strain>
        <tissue evidence="13">Testes</tissue>
    </source>
</reference>
<name>A0AAD7Z5A9_DIPPU</name>
<evidence type="ECO:0000256" key="5">
    <source>
        <dbReference type="ARBA" id="ARBA00022448"/>
    </source>
</evidence>
<dbReference type="InterPro" id="IPR019385">
    <property type="entry name" value="PHAX_RNA-binding_domain"/>
</dbReference>